<dbReference type="Pfam" id="PF00324">
    <property type="entry name" value="AA_permease"/>
    <property type="match status" value="1"/>
</dbReference>
<dbReference type="InterPro" id="IPR004841">
    <property type="entry name" value="AA-permease/SLC12A_dom"/>
</dbReference>
<dbReference type="InterPro" id="IPR004842">
    <property type="entry name" value="SLC12A_fam"/>
</dbReference>
<keyword evidence="2 5" id="KW-0812">Transmembrane</keyword>
<feature type="transmembrane region" description="Helical" evidence="5">
    <location>
        <begin position="190"/>
        <end position="211"/>
    </location>
</feature>
<keyword evidence="4 5" id="KW-0472">Membrane</keyword>
<dbReference type="Proteomes" id="UP000695000">
    <property type="component" value="Unplaced"/>
</dbReference>
<feature type="transmembrane region" description="Helical" evidence="5">
    <location>
        <begin position="418"/>
        <end position="440"/>
    </location>
</feature>
<proteinExistence type="predicted"/>
<reference evidence="9" key="1">
    <citation type="submission" date="2025-08" db="UniProtKB">
        <authorList>
            <consortium name="RefSeq"/>
        </authorList>
    </citation>
    <scope>IDENTIFICATION</scope>
    <source>
        <tissue evidence="9">Whole Larva</tissue>
    </source>
</reference>
<sequence>MLAPDVGSTNNDLNDKSPLVSQRSKIMGHLSGLFGRNTTTTNTNDGGYIEFGSMSEQRTETRTLGTFAGVFSPVSLSMFSALIFLRMGYIVGNAGLLVTLLQFVIAYAILVFTVSSVCAISTNGAVEGGGAYFMISRTLGPEFGGSIGTLFFLANIASSALCISGCVEGLVENIGPSGYLIKGVIPDGRWWQFLYCSGVNTLNLVVCLIGASMFAKTSVFILTIVCACLGITFFSFFYQGPLEVAIPDANDLVGNITTAQYTGLSGLTMNDNLYPSYGKDYTSHGEMVSFASVFGVLFSGVTGIMAGANMSGELKTPGKSILHGTLSAVAYTLVIYIAISLLTAATCSRFLLQNDYLYLAGINVLTGNVALGLITATWSAALSNVIGGSRVLEALAKDRVFGSLLDFVTKGTWRGNPVAAVICSWLLVEFVLLIGSLNLIAQLNSVLFLLSYLATNMACLGLELASAPNFRPSFKYFTWHTAFIGLMGTLIMMFVISPIYASCSILLCLILIMFLHLFSPSKETHWGSISQALIFHQVRKYLLLLDSRKDHVKFWRPQMLLLVNSPRSACPLIDFINDLKKSGLYVLGHVITGDANNEVADPSLELLPHWLNLVDHLKVKAFVELTVAKTVQDGLQHLMRLSGMGAMKPNTVVLGFLDKQVPQDFLLSVESSYQSNSFTEDIFPLKDFSNLGAVEYVHMMSDVLRFNKNLCVCRNFYKLNKDHNKKEKKFIDVWPINFLHPTEGDAFDTTSLFMMQLACIINMVQQWRKFTLRICVCDETKHSPLLVNTPAQQNHVDKIKELLKELRISAEIYPVIGWKDVFESQNQEPEEYLSRCNELISEQSAFTSLSFIYLSNPPLEESAASDFLDDLGTITNDLPPTILVHGVSTVISNTL</sequence>
<dbReference type="GeneID" id="108563085"/>
<dbReference type="PANTHER" id="PTHR11827:SF72">
    <property type="entry name" value="GH08340P"/>
    <property type="match status" value="1"/>
</dbReference>
<evidence type="ECO:0000313" key="8">
    <source>
        <dbReference type="Proteomes" id="UP000695000"/>
    </source>
</evidence>
<feature type="transmembrane region" description="Helical" evidence="5">
    <location>
        <begin position="476"/>
        <end position="493"/>
    </location>
</feature>
<evidence type="ECO:0000259" key="6">
    <source>
        <dbReference type="Pfam" id="PF00324"/>
    </source>
</evidence>
<feature type="domain" description="Amino acid permease/ SLC12A" evidence="6">
    <location>
        <begin position="76"/>
        <end position="560"/>
    </location>
</feature>
<evidence type="ECO:0000259" key="7">
    <source>
        <dbReference type="Pfam" id="PF03522"/>
    </source>
</evidence>
<feature type="transmembrane region" description="Helical" evidence="5">
    <location>
        <begin position="320"/>
        <end position="344"/>
    </location>
</feature>
<evidence type="ECO:0000256" key="3">
    <source>
        <dbReference type="ARBA" id="ARBA00022989"/>
    </source>
</evidence>
<dbReference type="Gene3D" id="1.20.1740.10">
    <property type="entry name" value="Amino acid/polyamine transporter I"/>
    <property type="match status" value="1"/>
</dbReference>
<evidence type="ECO:0000256" key="4">
    <source>
        <dbReference type="ARBA" id="ARBA00023136"/>
    </source>
</evidence>
<dbReference type="RefSeq" id="XP_017777154.1">
    <property type="nucleotide sequence ID" value="XM_017921665.1"/>
</dbReference>
<feature type="transmembrane region" description="Helical" evidence="5">
    <location>
        <begin position="356"/>
        <end position="381"/>
    </location>
</feature>
<keyword evidence="8" id="KW-1185">Reference proteome</keyword>
<evidence type="ECO:0000256" key="2">
    <source>
        <dbReference type="ARBA" id="ARBA00022692"/>
    </source>
</evidence>
<comment type="subcellular location">
    <subcellularLocation>
        <location evidence="1">Membrane</location>
        <topology evidence="1">Multi-pass membrane protein</topology>
    </subcellularLocation>
</comment>
<feature type="transmembrane region" description="Helical" evidence="5">
    <location>
        <begin position="446"/>
        <end position="464"/>
    </location>
</feature>
<evidence type="ECO:0000256" key="1">
    <source>
        <dbReference type="ARBA" id="ARBA00004141"/>
    </source>
</evidence>
<evidence type="ECO:0000256" key="5">
    <source>
        <dbReference type="SAM" id="Phobius"/>
    </source>
</evidence>
<accession>A0ABM1MRF4</accession>
<dbReference type="PANTHER" id="PTHR11827">
    <property type="entry name" value="SOLUTE CARRIER FAMILY 12, CATION COTRANSPORTERS"/>
    <property type="match status" value="1"/>
</dbReference>
<organism evidence="8 9">
    <name type="scientific">Nicrophorus vespilloides</name>
    <name type="common">Boreal carrion beetle</name>
    <dbReference type="NCBI Taxonomy" id="110193"/>
    <lineage>
        <taxon>Eukaryota</taxon>
        <taxon>Metazoa</taxon>
        <taxon>Ecdysozoa</taxon>
        <taxon>Arthropoda</taxon>
        <taxon>Hexapoda</taxon>
        <taxon>Insecta</taxon>
        <taxon>Pterygota</taxon>
        <taxon>Neoptera</taxon>
        <taxon>Endopterygota</taxon>
        <taxon>Coleoptera</taxon>
        <taxon>Polyphaga</taxon>
        <taxon>Staphyliniformia</taxon>
        <taxon>Silphidae</taxon>
        <taxon>Nicrophorinae</taxon>
        <taxon>Nicrophorus</taxon>
    </lineage>
</organism>
<protein>
    <submittedName>
        <fullName evidence="9">Solute carrier family 12 member 9</fullName>
    </submittedName>
</protein>
<dbReference type="InterPro" id="IPR018491">
    <property type="entry name" value="SLC12_C"/>
</dbReference>
<feature type="transmembrane region" description="Helical" evidence="5">
    <location>
        <begin position="218"/>
        <end position="238"/>
    </location>
</feature>
<keyword evidence="3 5" id="KW-1133">Transmembrane helix</keyword>
<gene>
    <name evidence="9" type="primary">LOC108563085</name>
</gene>
<evidence type="ECO:0000313" key="9">
    <source>
        <dbReference type="RefSeq" id="XP_017777154.1"/>
    </source>
</evidence>
<feature type="domain" description="SLC12A transporter C-terminal" evidence="7">
    <location>
        <begin position="571"/>
        <end position="656"/>
    </location>
</feature>
<dbReference type="Pfam" id="PF03522">
    <property type="entry name" value="SLC12"/>
    <property type="match status" value="1"/>
</dbReference>
<feature type="transmembrane region" description="Helical" evidence="5">
    <location>
        <begin position="287"/>
        <end position="308"/>
    </location>
</feature>
<name>A0ABM1MRF4_NICVS</name>
<feature type="transmembrane region" description="Helical" evidence="5">
    <location>
        <begin position="499"/>
        <end position="518"/>
    </location>
</feature>
<feature type="transmembrane region" description="Helical" evidence="5">
    <location>
        <begin position="64"/>
        <end position="85"/>
    </location>
</feature>